<dbReference type="InterPro" id="IPR036084">
    <property type="entry name" value="Ser_inhib-like_sf"/>
</dbReference>
<dbReference type="OrthoDB" id="6262482at2759"/>
<dbReference type="CDD" id="cd19941">
    <property type="entry name" value="TIL"/>
    <property type="match status" value="1"/>
</dbReference>
<dbReference type="PROSITE" id="PS50184">
    <property type="entry name" value="VWFC_2"/>
    <property type="match status" value="1"/>
</dbReference>
<reference evidence="3" key="1">
    <citation type="submission" date="2015-09" db="EMBL/GenBank/DDBJ databases">
        <title>De novo assembly of Pectinophora gossypiella (Pink Bollworm) gut transcriptome.</title>
        <authorList>
            <person name="Tassone E.E."/>
        </authorList>
    </citation>
    <scope>NUCLEOTIDE SEQUENCE</scope>
</reference>
<dbReference type="EMBL" id="GDQN01002546">
    <property type="protein sequence ID" value="JAT88508.1"/>
    <property type="molecule type" value="Transcribed_RNA"/>
</dbReference>
<accession>A0A1E1WNH3</accession>
<gene>
    <name evidence="3" type="ORF">g.10566</name>
</gene>
<feature type="non-terminal residue" evidence="3">
    <location>
        <position position="1"/>
    </location>
</feature>
<dbReference type="PANTHER" id="PTHR11339">
    <property type="entry name" value="EXTRACELLULAR MATRIX GLYCOPROTEIN RELATED"/>
    <property type="match status" value="1"/>
</dbReference>
<organism evidence="3">
    <name type="scientific">Pectinophora gossypiella</name>
    <name type="common">Cotton pink bollworm</name>
    <name type="synonym">Depressaria gossypiella</name>
    <dbReference type="NCBI Taxonomy" id="13191"/>
    <lineage>
        <taxon>Eukaryota</taxon>
        <taxon>Metazoa</taxon>
        <taxon>Ecdysozoa</taxon>
        <taxon>Arthropoda</taxon>
        <taxon>Hexapoda</taxon>
        <taxon>Insecta</taxon>
        <taxon>Pterygota</taxon>
        <taxon>Neoptera</taxon>
        <taxon>Endopterygota</taxon>
        <taxon>Lepidoptera</taxon>
        <taxon>Glossata</taxon>
        <taxon>Ditrysia</taxon>
        <taxon>Gelechioidea</taxon>
        <taxon>Gelechiidae</taxon>
        <taxon>Apatetrinae</taxon>
        <taxon>Pectinophora</taxon>
    </lineage>
</organism>
<proteinExistence type="predicted"/>
<protein>
    <recommendedName>
        <fullName evidence="2">VWFC domain-containing protein</fullName>
    </recommendedName>
</protein>
<feature type="domain" description="VWFC" evidence="2">
    <location>
        <begin position="142"/>
        <end position="214"/>
    </location>
</feature>
<sequence length="377" mass="41944">KLCTAPPPPPACIPLPEDFNPCKNLLNADKFGACHALIDPHLYVASCEEELCAQNSTNACPILERYAAECRRQHVCLDWRDGLCPYNCSEPLEYNACMKCEETCDSYLQKDSAKKCNPKEYTEGCFCPPGKVRLNGTCIEPGKCFPCDVAGTHYVGDEWQEDACTKCKCSIIDDNAVHISCTETVCTKAVCTEHEDQITIPTKPGKCCPEYKCVPKTHDKQKCEPPKEMECAHGQVLKQKTRADGCKEYACECKPPSECDPIPDSSEVDILTPGMERVVDNSGCCPRVLMLCRPESCPEPPVCPRFHTLKITNVTGQCCPKHDCELPEDKCVATLEWEATPIGGEKQREKPLYILKDMDAVWPDGPCRRCTCERSGR</sequence>
<evidence type="ECO:0000313" key="3">
    <source>
        <dbReference type="EMBL" id="JAT88508.1"/>
    </source>
</evidence>
<dbReference type="Pfam" id="PF08742">
    <property type="entry name" value="C8"/>
    <property type="match status" value="1"/>
</dbReference>
<dbReference type="InterPro" id="IPR001007">
    <property type="entry name" value="VWF_dom"/>
</dbReference>
<dbReference type="SMART" id="SM00832">
    <property type="entry name" value="C8"/>
    <property type="match status" value="1"/>
</dbReference>
<dbReference type="SUPFAM" id="SSF57567">
    <property type="entry name" value="Serine protease inhibitors"/>
    <property type="match status" value="1"/>
</dbReference>
<dbReference type="Gene3D" id="2.10.25.10">
    <property type="entry name" value="Laminin"/>
    <property type="match status" value="1"/>
</dbReference>
<feature type="non-terminal residue" evidence="3">
    <location>
        <position position="377"/>
    </location>
</feature>
<evidence type="ECO:0000256" key="1">
    <source>
        <dbReference type="ARBA" id="ARBA00023157"/>
    </source>
</evidence>
<dbReference type="AlphaFoldDB" id="A0A1E1WNH3"/>
<name>A0A1E1WNH3_PECGO</name>
<dbReference type="InterPro" id="IPR050780">
    <property type="entry name" value="Mucin_vWF_Thrombospondin_sf"/>
</dbReference>
<dbReference type="InterPro" id="IPR014853">
    <property type="entry name" value="VWF/SSPO/ZAN-like_Cys-rich_dom"/>
</dbReference>
<dbReference type="PROSITE" id="PS01208">
    <property type="entry name" value="VWFC_1"/>
    <property type="match status" value="1"/>
</dbReference>
<dbReference type="PANTHER" id="PTHR11339:SF402">
    <property type="entry name" value="VWFD DOMAIN-CONTAINING PROTEIN"/>
    <property type="match status" value="1"/>
</dbReference>
<evidence type="ECO:0000259" key="2">
    <source>
        <dbReference type="PROSITE" id="PS50184"/>
    </source>
</evidence>
<keyword evidence="1" id="KW-1015">Disulfide bond</keyword>